<feature type="transmembrane region" description="Helical" evidence="2">
    <location>
        <begin position="21"/>
        <end position="42"/>
    </location>
</feature>
<proteinExistence type="predicted"/>
<dbReference type="EMBL" id="RKQG01000001">
    <property type="protein sequence ID" value="RPE34752.1"/>
    <property type="molecule type" value="Genomic_DNA"/>
</dbReference>
<protein>
    <submittedName>
        <fullName evidence="3">Uncharacterized protein</fullName>
    </submittedName>
</protein>
<evidence type="ECO:0000313" key="3">
    <source>
        <dbReference type="EMBL" id="RPE34752.1"/>
    </source>
</evidence>
<evidence type="ECO:0000256" key="1">
    <source>
        <dbReference type="SAM" id="MobiDB-lite"/>
    </source>
</evidence>
<gene>
    <name evidence="3" type="ORF">EDD38_3084</name>
</gene>
<reference evidence="3 4" key="1">
    <citation type="submission" date="2018-11" db="EMBL/GenBank/DDBJ databases">
        <title>Sequencing the genomes of 1000 actinobacteria strains.</title>
        <authorList>
            <person name="Klenk H.-P."/>
        </authorList>
    </citation>
    <scope>NUCLEOTIDE SEQUENCE [LARGE SCALE GENOMIC DNA]</scope>
    <source>
        <strain evidence="3 4">DSM 44781</strain>
    </source>
</reference>
<comment type="caution">
    <text evidence="3">The sequence shown here is derived from an EMBL/GenBank/DDBJ whole genome shotgun (WGS) entry which is preliminary data.</text>
</comment>
<keyword evidence="2" id="KW-0812">Transmembrane</keyword>
<evidence type="ECO:0000313" key="4">
    <source>
        <dbReference type="Proteomes" id="UP000266906"/>
    </source>
</evidence>
<evidence type="ECO:0000256" key="2">
    <source>
        <dbReference type="SAM" id="Phobius"/>
    </source>
</evidence>
<dbReference type="Proteomes" id="UP000266906">
    <property type="component" value="Unassembled WGS sequence"/>
</dbReference>
<dbReference type="RefSeq" id="WP_123818420.1">
    <property type="nucleotide sequence ID" value="NZ_RKQG01000001.1"/>
</dbReference>
<dbReference type="AlphaFoldDB" id="A0A3N4RMX1"/>
<name>A0A3N4RMX1_9ACTN</name>
<sequence>MSPADLVQLAGPISTENGPGLFLRFILIASFVGVGLMVWALARASRDGAKRDAEREAVRETERTGAAAGRPADDLS</sequence>
<keyword evidence="2" id="KW-1133">Transmembrane helix</keyword>
<feature type="compositionally biased region" description="Basic and acidic residues" evidence="1">
    <location>
        <begin position="47"/>
        <end position="63"/>
    </location>
</feature>
<keyword evidence="2" id="KW-0472">Membrane</keyword>
<keyword evidence="4" id="KW-1185">Reference proteome</keyword>
<organism evidence="3 4">
    <name type="scientific">Kitasatospora cineracea</name>
    <dbReference type="NCBI Taxonomy" id="88074"/>
    <lineage>
        <taxon>Bacteria</taxon>
        <taxon>Bacillati</taxon>
        <taxon>Actinomycetota</taxon>
        <taxon>Actinomycetes</taxon>
        <taxon>Kitasatosporales</taxon>
        <taxon>Streptomycetaceae</taxon>
        <taxon>Kitasatospora</taxon>
    </lineage>
</organism>
<feature type="region of interest" description="Disordered" evidence="1">
    <location>
        <begin position="47"/>
        <end position="76"/>
    </location>
</feature>
<accession>A0A3N4RMX1</accession>